<keyword evidence="2" id="KW-1185">Reference proteome</keyword>
<evidence type="ECO:0000313" key="1">
    <source>
        <dbReference type="EMBL" id="ALI35065.1"/>
    </source>
</evidence>
<protein>
    <submittedName>
        <fullName evidence="1">Uncharacterized protein</fullName>
    </submittedName>
</protein>
<dbReference type="KEGG" id="taa:NMY3_00856"/>
<name>A0A654LV40_9ARCH</name>
<evidence type="ECO:0000313" key="2">
    <source>
        <dbReference type="Proteomes" id="UP000058925"/>
    </source>
</evidence>
<proteinExistence type="predicted"/>
<dbReference type="EMBL" id="CP012850">
    <property type="protein sequence ID" value="ALI35065.1"/>
    <property type="molecule type" value="Genomic_DNA"/>
</dbReference>
<gene>
    <name evidence="1" type="ORF">NMY3_00856</name>
</gene>
<reference evidence="2" key="1">
    <citation type="submission" date="2015-10" db="EMBL/GenBank/DDBJ databases">
        <title>Niche specialization of a soil ammonia-oxidizing archaeon, Candidatus Nitrosocosmicus oleophilus.</title>
        <authorList>
            <person name="Jung M.-Y."/>
            <person name="Rhee S.-K."/>
        </authorList>
    </citation>
    <scope>NUCLEOTIDE SEQUENCE [LARGE SCALE GENOMIC DNA]</scope>
    <source>
        <strain evidence="2">MY3</strain>
    </source>
</reference>
<sequence length="69" mass="8134">MLIDDDPKRFYNRDNACENQCLLSYSVIDVDEQCMTNRTIYGMRKSGRNSDHSMTWEEWPLSVIAEGKR</sequence>
<accession>A0A654LV40</accession>
<organism evidence="1 2">
    <name type="scientific">Candidatus Nitrosocosmicus oleophilus</name>
    <dbReference type="NCBI Taxonomy" id="1353260"/>
    <lineage>
        <taxon>Archaea</taxon>
        <taxon>Nitrososphaerota</taxon>
        <taxon>Nitrososphaeria</taxon>
        <taxon>Nitrososphaerales</taxon>
        <taxon>Nitrososphaeraceae</taxon>
        <taxon>Candidatus Nitrosocosmicus</taxon>
    </lineage>
</organism>
<dbReference type="AlphaFoldDB" id="A0A654LV40"/>
<dbReference type="Proteomes" id="UP000058925">
    <property type="component" value="Chromosome"/>
</dbReference>